<accession>A0A327K6N0</accession>
<feature type="transmembrane region" description="Helical" evidence="1">
    <location>
        <begin position="7"/>
        <end position="25"/>
    </location>
</feature>
<evidence type="ECO:0000313" key="3">
    <source>
        <dbReference type="Proteomes" id="UP000248863"/>
    </source>
</evidence>
<organism evidence="2 3">
    <name type="scientific">Rhodoplanes elegans</name>
    <dbReference type="NCBI Taxonomy" id="29408"/>
    <lineage>
        <taxon>Bacteria</taxon>
        <taxon>Pseudomonadati</taxon>
        <taxon>Pseudomonadota</taxon>
        <taxon>Alphaproteobacteria</taxon>
        <taxon>Hyphomicrobiales</taxon>
        <taxon>Nitrobacteraceae</taxon>
        <taxon>Rhodoplanes</taxon>
    </lineage>
</organism>
<keyword evidence="3" id="KW-1185">Reference proteome</keyword>
<proteinExistence type="predicted"/>
<dbReference type="Proteomes" id="UP000248863">
    <property type="component" value="Unassembled WGS sequence"/>
</dbReference>
<reference evidence="2 3" key="1">
    <citation type="submission" date="2017-07" db="EMBL/GenBank/DDBJ databases">
        <title>Draft Genome Sequences of Select Purple Nonsulfur Bacteria.</title>
        <authorList>
            <person name="Lasarre B."/>
            <person name="Mckinlay J.B."/>
        </authorList>
    </citation>
    <scope>NUCLEOTIDE SEQUENCE [LARGE SCALE GENOMIC DNA]</scope>
    <source>
        <strain evidence="2 3">DSM 11907</strain>
    </source>
</reference>
<feature type="transmembrane region" description="Helical" evidence="1">
    <location>
        <begin position="31"/>
        <end position="52"/>
    </location>
</feature>
<evidence type="ECO:0000313" key="2">
    <source>
        <dbReference type="EMBL" id="RAI34037.1"/>
    </source>
</evidence>
<comment type="caution">
    <text evidence="2">The sequence shown here is derived from an EMBL/GenBank/DDBJ whole genome shotgun (WGS) entry which is preliminary data.</text>
</comment>
<dbReference type="AlphaFoldDB" id="A0A327K6N0"/>
<keyword evidence="1" id="KW-0472">Membrane</keyword>
<gene>
    <name evidence="2" type="ORF">CH338_21550</name>
</gene>
<name>A0A327K6N0_9BRAD</name>
<dbReference type="EMBL" id="NPEU01000327">
    <property type="protein sequence ID" value="RAI34037.1"/>
    <property type="molecule type" value="Genomic_DNA"/>
</dbReference>
<keyword evidence="1" id="KW-0812">Transmembrane</keyword>
<evidence type="ECO:0000256" key="1">
    <source>
        <dbReference type="SAM" id="Phobius"/>
    </source>
</evidence>
<sequence>MTGLGLPVSLIWFALTAVVFVLQLIPIPGIFLMMLMAPFWSVVTINIGFLSLAAEAYGGRISRWWLIAPAVWFGGCAALATFSHVDLHRLDADIRQQNEGKSIAFDPGAQALVFDETSKAFNGAAGAFIKTYDIPAVYAIAAGEIGATHRVHMIGGRTVCNRLRGDPRLRESRVFLSGVLEGRRLVDGVCEISAPRDPSLPTVTAFARTETHGGILLPYKLFHITVVDRRGQKIELAAGEASPFFWLPIPIIGCGLNSARAKWECSALLMRDKPRGLGGDRVDGGAAFDVVARALGLTASPVATRGTAIDATPGPDIEQILDPRLRLSLETLDRVIADPTRHITVHDVAGLSVRPALFVDRVDSIVPAIEKALASERSFETARVLEGLLAALPAERFSSVGPGILAVLGRRDLLTDRMVDNQLAMRLGDLGAAAVPTLVRLAFAEQSIPNAAAILGLCRAGAAARPVADRMAVEVSGAARTTSQAHEALFVTLLRLGRPDLAERGLDRVLSKSPKFEDWRRTVTPSSPPDLCTDARGWLRARF</sequence>
<protein>
    <submittedName>
        <fullName evidence="2">Uncharacterized protein</fullName>
    </submittedName>
</protein>
<feature type="transmembrane region" description="Helical" evidence="1">
    <location>
        <begin position="64"/>
        <end position="85"/>
    </location>
</feature>
<keyword evidence="1" id="KW-1133">Transmembrane helix</keyword>